<keyword evidence="6 10" id="KW-0692">RNA repair</keyword>
<dbReference type="HAMAP" id="MF_01264">
    <property type="entry name" value="CCA_arch"/>
    <property type="match status" value="1"/>
</dbReference>
<comment type="cofactor">
    <cofactor evidence="10">
        <name>Mg(2+)</name>
        <dbReference type="ChEBI" id="CHEBI:18420"/>
    </cofactor>
</comment>
<evidence type="ECO:0000259" key="11">
    <source>
        <dbReference type="Pfam" id="PF01909"/>
    </source>
</evidence>
<evidence type="ECO:0000256" key="10">
    <source>
        <dbReference type="HAMAP-Rule" id="MF_01264"/>
    </source>
</evidence>
<dbReference type="GO" id="GO:0004810">
    <property type="term" value="F:CCA tRNA nucleotidyltransferase activity"/>
    <property type="evidence" value="ECO:0007669"/>
    <property type="project" value="UniProtKB-UniRule"/>
</dbReference>
<evidence type="ECO:0000256" key="8">
    <source>
        <dbReference type="ARBA" id="ARBA00022842"/>
    </source>
</evidence>
<dbReference type="InterPro" id="IPR006116">
    <property type="entry name" value="NT_2-5OAS_ClassI-CCAase"/>
</dbReference>
<comment type="function">
    <text evidence="10">Catalyzes the addition and repair of the essential 3'-terminal CCA sequence in tRNAs without using a nucleic acid template. Adds these three nucleotides in the order of C, C, and A to the tRNA nucleotide-73, using CTP and ATP as substrates and producing inorganic pyrophosphate. tRNA 3'-terminal CCA addition is required both for tRNA processing and repair. Also involved in tRNA surveillance by mediating tandem CCA addition to generate a CCACCA at the 3' terminus of unstable tRNAs. While stable tRNAs receive only 3'-terminal CCA, unstable tRNAs are marked with CCACCA and rapidly degraded.</text>
</comment>
<keyword evidence="7 10" id="KW-0067">ATP-binding</keyword>
<feature type="binding site" evidence="10">
    <location>
        <position position="170"/>
    </location>
    <ligand>
        <name>ATP</name>
        <dbReference type="ChEBI" id="CHEBI:30616"/>
    </ligand>
</feature>
<keyword evidence="8 10" id="KW-0460">Magnesium</keyword>
<comment type="subunit">
    <text evidence="10">Homodimer.</text>
</comment>
<keyword evidence="15" id="KW-1185">Reference proteome</keyword>
<name>F8AGE1_PYRYC</name>
<feature type="binding site" evidence="10">
    <location>
        <position position="67"/>
    </location>
    <ligand>
        <name>Mg(2+)</name>
        <dbReference type="ChEBI" id="CHEBI:18420"/>
    </ligand>
</feature>
<feature type="binding site" evidence="10">
    <location>
        <position position="161"/>
    </location>
    <ligand>
        <name>CTP</name>
        <dbReference type="ChEBI" id="CHEBI:37563"/>
    </ligand>
</feature>
<dbReference type="PANTHER" id="PTHR39643">
    <property type="entry name" value="CCA-ADDING ENZYME"/>
    <property type="match status" value="1"/>
</dbReference>
<feature type="domain" description="Polymerase nucleotidyl transferase" evidence="11">
    <location>
        <begin position="34"/>
        <end position="142"/>
    </location>
</feature>
<feature type="binding site" evidence="10">
    <location>
        <position position="65"/>
    </location>
    <ligand>
        <name>Mg(2+)</name>
        <dbReference type="ChEBI" id="CHEBI:18420"/>
    </ligand>
</feature>
<feature type="domain" description="tRNA nucleotidyltransferase substrate binding" evidence="12">
    <location>
        <begin position="155"/>
        <end position="278"/>
    </location>
</feature>
<dbReference type="SUPFAM" id="SSF81301">
    <property type="entry name" value="Nucleotidyltransferase"/>
    <property type="match status" value="1"/>
</dbReference>
<evidence type="ECO:0000256" key="2">
    <source>
        <dbReference type="ARBA" id="ARBA00022694"/>
    </source>
</evidence>
<dbReference type="GO" id="GO:0160016">
    <property type="term" value="F:CCACCA tRNA nucleotidyltransferase activity"/>
    <property type="evidence" value="ECO:0007669"/>
    <property type="project" value="RHEA"/>
</dbReference>
<keyword evidence="3 10" id="KW-0548">Nucleotidyltransferase</keyword>
<evidence type="ECO:0000256" key="5">
    <source>
        <dbReference type="ARBA" id="ARBA00022741"/>
    </source>
</evidence>
<dbReference type="Pfam" id="PF01909">
    <property type="entry name" value="NTP_transf_2"/>
    <property type="match status" value="1"/>
</dbReference>
<dbReference type="STRING" id="529709.PYCH_14670"/>
<dbReference type="KEGG" id="pya:PYCH_14670"/>
<gene>
    <name evidence="10" type="primary">cca</name>
    <name evidence="14" type="ordered locus">PYCH_14670</name>
</gene>
<feature type="binding site" evidence="10">
    <location>
        <position position="119"/>
    </location>
    <ligand>
        <name>Mg(2+)</name>
        <dbReference type="ChEBI" id="CHEBI:18420"/>
    </ligand>
</feature>
<feature type="binding site" evidence="10">
    <location>
        <position position="161"/>
    </location>
    <ligand>
        <name>ATP</name>
        <dbReference type="ChEBI" id="CHEBI:30616"/>
    </ligand>
</feature>
<dbReference type="InterPro" id="IPR048833">
    <property type="entry name" value="CAA_C"/>
</dbReference>
<proteinExistence type="inferred from homology"/>
<dbReference type="AlphaFoldDB" id="F8AGE1"/>
<sequence>MDVHEVIERVLARVKPGEGERKLVDSITRELIKIAEEEIEEFGLDVRPVLVGSIAKDTYLSGDHDVDLFLAFPIDVPLKEVREEGFRLARMIGERLEGYEIGYAEHPYVRARYRGFHVDIVPCYDVKDWREVRTAVDRSILHTRWVIENLGGRNDEVRLLKRFFKGLRAYGSEAYVRGFSGYLAEILVIHYGSFLDVLEKADLMLKQKIIDPARWLRREPEIAMKTVGREIKEDNPLIVLDPVDPRRNVAANLSWERFALFYFGAMRFLKSPSEEFFFPRTAVGDYRAELRRKGTHLVTLLFDPPGLVDDVLLPQIEKSARGIARALELEGFTVLGFDYGGDYIFIEVGELSRPAVRVKRGPHFFTEMGRRFYEKNERTWVEGKDLIAEKPQEPYIVDVIEEILERGNVALGKNVREAIRRADILVDFVPRRLEESAYLFLSREQFRV</sequence>
<keyword evidence="5 10" id="KW-0547">Nucleotide-binding</keyword>
<dbReference type="GeneID" id="10838038"/>
<dbReference type="GO" id="GO:0001680">
    <property type="term" value="P:tRNA 3'-terminal CCA addition"/>
    <property type="evidence" value="ECO:0007669"/>
    <property type="project" value="UniProtKB-UniRule"/>
</dbReference>
<dbReference type="GO" id="GO:0005524">
    <property type="term" value="F:ATP binding"/>
    <property type="evidence" value="ECO:0007669"/>
    <property type="project" value="UniProtKB-UniRule"/>
</dbReference>
<dbReference type="SUPFAM" id="SSF55003">
    <property type="entry name" value="PAP/Archaeal CCA-adding enzyme, C-terminal domain"/>
    <property type="match status" value="1"/>
</dbReference>
<dbReference type="InterPro" id="IPR008229">
    <property type="entry name" value="CCA-adding_arc"/>
</dbReference>
<dbReference type="InterPro" id="IPR042090">
    <property type="entry name" value="CCA_tRNA_nucleotrans_2"/>
</dbReference>
<reference evidence="14 15" key="1">
    <citation type="journal article" date="2011" name="J. Bacteriol.">
        <title>Complete genome sequence of the obligate piezophilic hyperthermophilic archaeon Pyrococcus yayanosii CH1.</title>
        <authorList>
            <person name="Jun X."/>
            <person name="Lupeng L."/>
            <person name="Minjuan X."/>
            <person name="Oger P."/>
            <person name="Fengping W."/>
            <person name="Jebbar M."/>
            <person name="Xiang X."/>
        </authorList>
    </citation>
    <scope>NUCLEOTIDE SEQUENCE [LARGE SCALE GENOMIC DNA]</scope>
    <source>
        <strain evidence="15">CH1 / JCM 16557</strain>
    </source>
</reference>
<dbReference type="EMBL" id="CP002779">
    <property type="protein sequence ID" value="AEH25137.1"/>
    <property type="molecule type" value="Genomic_DNA"/>
</dbReference>
<accession>F8AGE1</accession>
<dbReference type="InterPro" id="IPR011068">
    <property type="entry name" value="NuclTrfase_I-like_C"/>
</dbReference>
<evidence type="ECO:0000256" key="4">
    <source>
        <dbReference type="ARBA" id="ARBA00022723"/>
    </source>
</evidence>
<dbReference type="Gene3D" id="3.30.70.590">
    <property type="entry name" value="Poly(A) polymerase predicted RNA binding domain"/>
    <property type="match status" value="1"/>
</dbReference>
<dbReference type="InterPro" id="IPR002934">
    <property type="entry name" value="Polymerase_NTP_transf_dom"/>
</dbReference>
<feature type="binding site" evidence="10">
    <location>
        <position position="142"/>
    </location>
    <ligand>
        <name>CTP</name>
        <dbReference type="ChEBI" id="CHEBI:37563"/>
    </ligand>
</feature>
<feature type="binding site" evidence="10">
    <location>
        <position position="53"/>
    </location>
    <ligand>
        <name>ATP</name>
        <dbReference type="ChEBI" id="CHEBI:30616"/>
    </ligand>
</feature>
<evidence type="ECO:0000313" key="14">
    <source>
        <dbReference type="EMBL" id="AEH25137.1"/>
    </source>
</evidence>
<dbReference type="GO" id="GO:0000287">
    <property type="term" value="F:magnesium ion binding"/>
    <property type="evidence" value="ECO:0007669"/>
    <property type="project" value="UniProtKB-UniRule"/>
</dbReference>
<dbReference type="PIRSF" id="PIRSF005335">
    <property type="entry name" value="CCA_arch"/>
    <property type="match status" value="1"/>
</dbReference>
<comment type="similarity">
    <text evidence="10">Belongs to the tRNA nucleotidyltransferase/poly(A) polymerase family. Archaeal CCA-adding enzyme subfamily.</text>
</comment>
<dbReference type="GO" id="GO:0000049">
    <property type="term" value="F:tRNA binding"/>
    <property type="evidence" value="ECO:0007669"/>
    <property type="project" value="UniProtKB-UniRule"/>
</dbReference>
<comment type="catalytic activity">
    <reaction evidence="10">
        <text>a tRNA with a 3' CCA end + 2 CTP + ATP = a tRNA with a 3' CCACCA end + 3 diphosphate</text>
        <dbReference type="Rhea" id="RHEA:76235"/>
        <dbReference type="Rhea" id="RHEA-COMP:10468"/>
        <dbReference type="Rhea" id="RHEA-COMP:18655"/>
        <dbReference type="ChEBI" id="CHEBI:30616"/>
        <dbReference type="ChEBI" id="CHEBI:33019"/>
        <dbReference type="ChEBI" id="CHEBI:37563"/>
        <dbReference type="ChEBI" id="CHEBI:83071"/>
        <dbReference type="ChEBI" id="CHEBI:195187"/>
    </reaction>
</comment>
<dbReference type="GO" id="GO:0042245">
    <property type="term" value="P:RNA repair"/>
    <property type="evidence" value="ECO:0007669"/>
    <property type="project" value="UniProtKB-KW"/>
</dbReference>
<protein>
    <recommendedName>
        <fullName evidence="10">CCA-adding enzyme</fullName>
        <ecNumber evidence="10">2.7.7.72</ecNumber>
    </recommendedName>
    <alternativeName>
        <fullName evidence="10">CCA tRNA nucleotidyltransferase</fullName>
    </alternativeName>
    <alternativeName>
        <fullName evidence="10">tRNA CCA-pyrophosphorylase</fullName>
    </alternativeName>
    <alternativeName>
        <fullName evidence="10">tRNA adenylyl-/cytidylyl- transferase</fullName>
    </alternativeName>
    <alternativeName>
        <fullName evidence="10">tRNA nucleotidyltransferase</fullName>
    </alternativeName>
    <alternativeName>
        <fullName evidence="10">tRNA-NT</fullName>
    </alternativeName>
</protein>
<dbReference type="OrthoDB" id="7378at2157"/>
<evidence type="ECO:0000256" key="9">
    <source>
        <dbReference type="ARBA" id="ARBA00022884"/>
    </source>
</evidence>
<dbReference type="Pfam" id="PF09249">
    <property type="entry name" value="tRNA_NucTransf2"/>
    <property type="match status" value="1"/>
</dbReference>
<dbReference type="eggNOG" id="arCOG04249">
    <property type="taxonomic scope" value="Archaea"/>
</dbReference>
<dbReference type="Gene3D" id="1.10.1410.30">
    <property type="entry name" value="CCA tRNA nucleotidyltransferase, domain 2"/>
    <property type="match status" value="1"/>
</dbReference>
<comment type="miscellaneous">
    <text evidence="10">A single active site specifically recognizes both ATP and CTP and is responsible for their addition.</text>
</comment>
<evidence type="ECO:0000313" key="15">
    <source>
        <dbReference type="Proteomes" id="UP000008386"/>
    </source>
</evidence>
<feature type="binding site" evidence="10">
    <location>
        <position position="53"/>
    </location>
    <ligand>
        <name>CTP</name>
        <dbReference type="ChEBI" id="CHEBI:37563"/>
    </ligand>
</feature>
<dbReference type="HOGENOM" id="CLU_044679_1_0_2"/>
<dbReference type="Proteomes" id="UP000008386">
    <property type="component" value="Chromosome"/>
</dbReference>
<evidence type="ECO:0000259" key="12">
    <source>
        <dbReference type="Pfam" id="PF09249"/>
    </source>
</evidence>
<dbReference type="Gene3D" id="3.30.70.1550">
    <property type="entry name" value="Archaeal tRNA CCA-adding enzyme catalytic domain"/>
    <property type="match status" value="1"/>
</dbReference>
<dbReference type="Pfam" id="PF21133">
    <property type="entry name" value="CAA_C"/>
    <property type="match status" value="1"/>
</dbReference>
<feature type="binding site" evidence="10">
    <location>
        <position position="56"/>
    </location>
    <ligand>
        <name>ATP</name>
        <dbReference type="ChEBI" id="CHEBI:30616"/>
    </ligand>
</feature>
<feature type="binding site" evidence="10">
    <location>
        <position position="56"/>
    </location>
    <ligand>
        <name>CTP</name>
        <dbReference type="ChEBI" id="CHEBI:37563"/>
    </ligand>
</feature>
<keyword evidence="9 10" id="KW-0694">RNA-binding</keyword>
<evidence type="ECO:0000256" key="6">
    <source>
        <dbReference type="ARBA" id="ARBA00022800"/>
    </source>
</evidence>
<keyword evidence="4 10" id="KW-0479">Metal-binding</keyword>
<feature type="binding site" evidence="10">
    <location>
        <position position="142"/>
    </location>
    <ligand>
        <name>ATP</name>
        <dbReference type="ChEBI" id="CHEBI:30616"/>
    </ligand>
</feature>
<dbReference type="InterPro" id="IPR015329">
    <property type="entry name" value="tRNA_NucTransf2"/>
</dbReference>
<feature type="binding site" evidence="10">
    <location>
        <position position="170"/>
    </location>
    <ligand>
        <name>CTP</name>
        <dbReference type="ChEBI" id="CHEBI:37563"/>
    </ligand>
</feature>
<dbReference type="SUPFAM" id="SSF81631">
    <property type="entry name" value="PAP/OAS1 substrate-binding domain"/>
    <property type="match status" value="1"/>
</dbReference>
<dbReference type="InterPro" id="IPR043519">
    <property type="entry name" value="NT_sf"/>
</dbReference>
<comment type="catalytic activity">
    <reaction evidence="10">
        <text>a tRNA precursor + 2 CTP + ATP = a tRNA with a 3' CCA end + 3 diphosphate</text>
        <dbReference type="Rhea" id="RHEA:14433"/>
        <dbReference type="Rhea" id="RHEA-COMP:10465"/>
        <dbReference type="Rhea" id="RHEA-COMP:10468"/>
        <dbReference type="ChEBI" id="CHEBI:30616"/>
        <dbReference type="ChEBI" id="CHEBI:33019"/>
        <dbReference type="ChEBI" id="CHEBI:37563"/>
        <dbReference type="ChEBI" id="CHEBI:74896"/>
        <dbReference type="ChEBI" id="CHEBI:83071"/>
        <dbReference type="EC" id="2.7.7.72"/>
    </reaction>
</comment>
<keyword evidence="1 10" id="KW-0808">Transferase</keyword>
<dbReference type="CDD" id="cd05400">
    <property type="entry name" value="NT_2-5OAS_ClassI-CCAase"/>
    <property type="match status" value="1"/>
</dbReference>
<evidence type="ECO:0000256" key="1">
    <source>
        <dbReference type="ARBA" id="ARBA00022679"/>
    </source>
</evidence>
<evidence type="ECO:0000259" key="13">
    <source>
        <dbReference type="Pfam" id="PF21133"/>
    </source>
</evidence>
<dbReference type="NCBIfam" id="TIGR03671">
    <property type="entry name" value="cca_archaeal"/>
    <property type="match status" value="1"/>
</dbReference>
<keyword evidence="2 10" id="KW-0819">tRNA processing</keyword>
<dbReference type="Gene3D" id="3.30.460.10">
    <property type="entry name" value="Beta Polymerase, domain 2"/>
    <property type="match status" value="1"/>
</dbReference>
<organism evidence="14 15">
    <name type="scientific">Pyrococcus yayanosii (strain CH1 / JCM 16557)</name>
    <dbReference type="NCBI Taxonomy" id="529709"/>
    <lineage>
        <taxon>Archaea</taxon>
        <taxon>Methanobacteriati</taxon>
        <taxon>Methanobacteriota</taxon>
        <taxon>Thermococci</taxon>
        <taxon>Thermococcales</taxon>
        <taxon>Thermococcaceae</taxon>
        <taxon>Pyrococcus</taxon>
    </lineage>
</organism>
<evidence type="ECO:0000256" key="7">
    <source>
        <dbReference type="ARBA" id="ARBA00022840"/>
    </source>
</evidence>
<feature type="domain" description="CCA-adding enzyme C-terminal" evidence="13">
    <location>
        <begin position="293"/>
        <end position="422"/>
    </location>
</feature>
<dbReference type="EC" id="2.7.7.72" evidence="10"/>
<dbReference type="PANTHER" id="PTHR39643:SF1">
    <property type="entry name" value="CCA-ADDING ENZYME"/>
    <property type="match status" value="1"/>
</dbReference>
<dbReference type="RefSeq" id="WP_013906193.1">
    <property type="nucleotide sequence ID" value="NC_015680.1"/>
</dbReference>
<evidence type="ECO:0000256" key="3">
    <source>
        <dbReference type="ARBA" id="ARBA00022695"/>
    </source>
</evidence>